<protein>
    <submittedName>
        <fullName evidence="2">Uncharacterized protein</fullName>
    </submittedName>
</protein>
<dbReference type="RefSeq" id="WP_067127855.1">
    <property type="nucleotide sequence ID" value="NZ_KQ948215.1"/>
</dbReference>
<gene>
    <name evidence="2" type="ORF">AQI95_24775</name>
</gene>
<feature type="region of interest" description="Disordered" evidence="1">
    <location>
        <begin position="270"/>
        <end position="298"/>
    </location>
</feature>
<name>A0A124HFA0_9ACTN</name>
<feature type="compositionally biased region" description="Basic and acidic residues" evidence="1">
    <location>
        <begin position="283"/>
        <end position="298"/>
    </location>
</feature>
<evidence type="ECO:0000313" key="2">
    <source>
        <dbReference type="EMBL" id="KUN03174.1"/>
    </source>
</evidence>
<dbReference type="STRING" id="67386.AQI95_24775"/>
<comment type="caution">
    <text evidence="2">The sequence shown here is derived from an EMBL/GenBank/DDBJ whole genome shotgun (WGS) entry which is preliminary data.</text>
</comment>
<dbReference type="OrthoDB" id="4338727at2"/>
<organism evidence="2 3">
    <name type="scientific">Streptomyces yokosukanensis</name>
    <dbReference type="NCBI Taxonomy" id="67386"/>
    <lineage>
        <taxon>Bacteria</taxon>
        <taxon>Bacillati</taxon>
        <taxon>Actinomycetota</taxon>
        <taxon>Actinomycetes</taxon>
        <taxon>Kitasatosporales</taxon>
        <taxon>Streptomycetaceae</taxon>
        <taxon>Streptomyces</taxon>
    </lineage>
</organism>
<dbReference type="Proteomes" id="UP000053127">
    <property type="component" value="Unassembled WGS sequence"/>
</dbReference>
<dbReference type="AlphaFoldDB" id="A0A124HFA0"/>
<reference evidence="2 3" key="1">
    <citation type="submission" date="2015-10" db="EMBL/GenBank/DDBJ databases">
        <title>Draft genome sequence of Streptomyces yokosukanensis DSM 40224, type strain for the species Streptomyces yokosukanensis.</title>
        <authorList>
            <person name="Ruckert C."/>
            <person name="Winkler A."/>
            <person name="Kalinowski J."/>
            <person name="Kampfer P."/>
            <person name="Glaeser S."/>
        </authorList>
    </citation>
    <scope>NUCLEOTIDE SEQUENCE [LARGE SCALE GENOMIC DNA]</scope>
    <source>
        <strain evidence="2 3">DSM 40224</strain>
    </source>
</reference>
<proteinExistence type="predicted"/>
<feature type="compositionally biased region" description="Low complexity" evidence="1">
    <location>
        <begin position="270"/>
        <end position="281"/>
    </location>
</feature>
<evidence type="ECO:0000256" key="1">
    <source>
        <dbReference type="SAM" id="MobiDB-lite"/>
    </source>
</evidence>
<keyword evidence="3" id="KW-1185">Reference proteome</keyword>
<evidence type="ECO:0000313" key="3">
    <source>
        <dbReference type="Proteomes" id="UP000053127"/>
    </source>
</evidence>
<sequence length="392" mass="42881">MHQPDRDAIRRVLAEADGFAFDCLEPHDYQRHVDALLALPAASAVVSPPTDRAAAPTDEDFLVSVEEALEGVLLPDPGFQVLETARGAVLAALGPLVARLRLDRDLAIAHDRQPYPTAWAYEQACKALRKHQGRAEQLAAVLREVLDTFTPMHDKHDGPVTYYDGFAGIEPEQFDRWKAALDVEAHGAGAQQQPDTDPLTLLTAPALLATIKELRDLRAPLIAALATVYRSMTSFTGDEWAMEWLGEVWTQIPLDVRALAGDRNAADELAAPVAQQPAAAQTDEERADREATERDHARGDHTYCGITCEIEMPTEHLRNFVIAKGYPGTRGALDELLRRARAAEQQPAAADDEETPFVPPAHYVRDDGVECCVHTIPVGPNSCAECRELADA</sequence>
<dbReference type="EMBL" id="LMWN01000035">
    <property type="protein sequence ID" value="KUN03174.1"/>
    <property type="molecule type" value="Genomic_DNA"/>
</dbReference>
<accession>A0A124HFA0</accession>